<evidence type="ECO:0000313" key="4">
    <source>
        <dbReference type="EMBL" id="MEQ3549371.1"/>
    </source>
</evidence>
<dbReference type="SUPFAM" id="SSF51735">
    <property type="entry name" value="NAD(P)-binding Rossmann-fold domains"/>
    <property type="match status" value="1"/>
</dbReference>
<evidence type="ECO:0000259" key="3">
    <source>
        <dbReference type="Pfam" id="PF02826"/>
    </source>
</evidence>
<evidence type="ECO:0000256" key="1">
    <source>
        <dbReference type="ARBA" id="ARBA00023002"/>
    </source>
</evidence>
<evidence type="ECO:0000313" key="5">
    <source>
        <dbReference type="Proteomes" id="UP001494902"/>
    </source>
</evidence>
<evidence type="ECO:0000256" key="2">
    <source>
        <dbReference type="ARBA" id="ARBA00023027"/>
    </source>
</evidence>
<accession>A0ABV1K4J4</accession>
<keyword evidence="5" id="KW-1185">Reference proteome</keyword>
<dbReference type="PANTHER" id="PTHR43333">
    <property type="entry name" value="2-HACID_DH_C DOMAIN-CONTAINING PROTEIN"/>
    <property type="match status" value="1"/>
</dbReference>
<dbReference type="CDD" id="cd05300">
    <property type="entry name" value="2-Hacid_dh_1"/>
    <property type="match status" value="1"/>
</dbReference>
<proteinExistence type="predicted"/>
<reference evidence="4 5" key="1">
    <citation type="submission" date="2024-03" db="EMBL/GenBank/DDBJ databases">
        <title>Draft genome sequence of Pseudonocardia nematodicida JCM 31783.</title>
        <authorList>
            <person name="Butdee W."/>
            <person name="Duangmal K."/>
        </authorList>
    </citation>
    <scope>NUCLEOTIDE SEQUENCE [LARGE SCALE GENOMIC DNA]</scope>
    <source>
        <strain evidence="4 5">JCM 31783</strain>
    </source>
</reference>
<keyword evidence="1" id="KW-0560">Oxidoreductase</keyword>
<gene>
    <name evidence="4" type="ORF">WIS52_02705</name>
</gene>
<comment type="caution">
    <text evidence="4">The sequence shown here is derived from an EMBL/GenBank/DDBJ whole genome shotgun (WGS) entry which is preliminary data.</text>
</comment>
<dbReference type="RefSeq" id="WP_349296449.1">
    <property type="nucleotide sequence ID" value="NZ_JBEDNQ010000001.1"/>
</dbReference>
<dbReference type="Pfam" id="PF02826">
    <property type="entry name" value="2-Hacid_dh_C"/>
    <property type="match status" value="1"/>
</dbReference>
<organism evidence="4 5">
    <name type="scientific">Pseudonocardia nematodicida</name>
    <dbReference type="NCBI Taxonomy" id="1206997"/>
    <lineage>
        <taxon>Bacteria</taxon>
        <taxon>Bacillati</taxon>
        <taxon>Actinomycetota</taxon>
        <taxon>Actinomycetes</taxon>
        <taxon>Pseudonocardiales</taxon>
        <taxon>Pseudonocardiaceae</taxon>
        <taxon>Pseudonocardia</taxon>
    </lineage>
</organism>
<dbReference type="Proteomes" id="UP001494902">
    <property type="component" value="Unassembled WGS sequence"/>
</dbReference>
<keyword evidence="2" id="KW-0520">NAD</keyword>
<dbReference type="PANTHER" id="PTHR43333:SF1">
    <property type="entry name" value="D-ISOMER SPECIFIC 2-HYDROXYACID DEHYDROGENASE NAD-BINDING DOMAIN-CONTAINING PROTEIN"/>
    <property type="match status" value="1"/>
</dbReference>
<name>A0ABV1K4J4_9PSEU</name>
<dbReference type="SUPFAM" id="SSF52283">
    <property type="entry name" value="Formate/glycerate dehydrogenase catalytic domain-like"/>
    <property type="match status" value="1"/>
</dbReference>
<dbReference type="EMBL" id="JBEDNQ010000001">
    <property type="protein sequence ID" value="MEQ3549371.1"/>
    <property type="molecule type" value="Genomic_DNA"/>
</dbReference>
<feature type="domain" description="D-isomer specific 2-hydroxyacid dehydrogenase NAD-binding" evidence="3">
    <location>
        <begin position="112"/>
        <end position="285"/>
    </location>
</feature>
<protein>
    <submittedName>
        <fullName evidence="4">D-2-hydroxyacid dehydrogenase</fullName>
    </submittedName>
</protein>
<dbReference type="Gene3D" id="3.40.50.720">
    <property type="entry name" value="NAD(P)-binding Rossmann-like Domain"/>
    <property type="match status" value="2"/>
</dbReference>
<dbReference type="InterPro" id="IPR036291">
    <property type="entry name" value="NAD(P)-bd_dom_sf"/>
</dbReference>
<sequence length="322" mass="34626">MSTPTDVRPLVLLAGPVTADQLDQIAAVAPGRRVHLAGDTDELTALVGEAEVLAAPAEQVPPALLRKGSGLRWIHLWAAGADAALSPELVEHPAALTSSKGHGAVPLAEHSMMLMLMLNRDAPRWLRAQSERRWEQFAHGELMGRTVGIIGLGNSGADLARKAKAFHMTVLGMRRGSAKPEGVDELFTRDRLGEMLERCDVVVVTAPRTPETVGMLGEAEFRRMKPGAHFICISRGGVADDDALLTALREGWIAGAGIDAHGVEPLPPDSPFWDLPNVILTPHNGTSRAETRQRGVDVFCANLARHLDGRPLTNEIDRSTGY</sequence>
<dbReference type="InterPro" id="IPR006140">
    <property type="entry name" value="D-isomer_DH_NAD-bd"/>
</dbReference>